<comment type="similarity">
    <text evidence="2">Belongs to the TacA antitoxin family.</text>
</comment>
<protein>
    <submittedName>
        <fullName evidence="3">DUF1778 domain-containing protein</fullName>
    </submittedName>
</protein>
<accession>A0A856MHK2</accession>
<evidence type="ECO:0000313" key="4">
    <source>
        <dbReference type="Proteomes" id="UP000503129"/>
    </source>
</evidence>
<reference evidence="3 4" key="1">
    <citation type="submission" date="2018-06" db="EMBL/GenBank/DDBJ databases">
        <title>Comparative genomics of Brasilonema spp. strains.</title>
        <authorList>
            <person name="Alvarenga D.O."/>
            <person name="Fiore M.F."/>
            <person name="Varani A.M."/>
        </authorList>
    </citation>
    <scope>NUCLEOTIDE SEQUENCE [LARGE SCALE GENOMIC DNA]</scope>
    <source>
        <strain evidence="3 4">CENA114</strain>
    </source>
</reference>
<evidence type="ECO:0000313" key="3">
    <source>
        <dbReference type="EMBL" id="QDL08587.1"/>
    </source>
</evidence>
<dbReference type="InterPro" id="IPR014795">
    <property type="entry name" value="TacA_1-like"/>
</dbReference>
<evidence type="ECO:0000256" key="2">
    <source>
        <dbReference type="ARBA" id="ARBA00049988"/>
    </source>
</evidence>
<gene>
    <name evidence="3" type="ORF">DP114_12405</name>
</gene>
<evidence type="ECO:0000256" key="1">
    <source>
        <dbReference type="ARBA" id="ARBA00022649"/>
    </source>
</evidence>
<name>A0A856MHK2_9CYAN</name>
<dbReference type="KEGG" id="bsen:DP114_12405"/>
<dbReference type="Pfam" id="PF08681">
    <property type="entry name" value="TacA1"/>
    <property type="match status" value="1"/>
</dbReference>
<dbReference type="Proteomes" id="UP000503129">
    <property type="component" value="Chromosome"/>
</dbReference>
<sequence>MSNSHKNTVRITARIAVSIQETLERAAELSGATLNQFMIQAALKEAKKIIEDERVIILSQNDADTVFSLIENPPVPNAKLKAALKKHKEFFSDSH</sequence>
<dbReference type="AlphaFoldDB" id="A0A856MHK2"/>
<dbReference type="PANTHER" id="PTHR35401">
    <property type="entry name" value="COPG FAMILY HELIX-TURN-HELIX PROTEIN-RELATED-RELATED"/>
    <property type="match status" value="1"/>
</dbReference>
<dbReference type="SUPFAM" id="SSF47598">
    <property type="entry name" value="Ribbon-helix-helix"/>
    <property type="match status" value="1"/>
</dbReference>
<dbReference type="GO" id="GO:0006355">
    <property type="term" value="P:regulation of DNA-templated transcription"/>
    <property type="evidence" value="ECO:0007669"/>
    <property type="project" value="InterPro"/>
</dbReference>
<keyword evidence="4" id="KW-1185">Reference proteome</keyword>
<dbReference type="RefSeq" id="WP_171976206.1">
    <property type="nucleotide sequence ID" value="NZ_CAWOXK010000001.1"/>
</dbReference>
<dbReference type="InterPro" id="IPR010985">
    <property type="entry name" value="Ribbon_hlx_hlx"/>
</dbReference>
<dbReference type="EMBL" id="CP030118">
    <property type="protein sequence ID" value="QDL08587.1"/>
    <property type="molecule type" value="Genomic_DNA"/>
</dbReference>
<dbReference type="NCBIfam" id="NF041551">
    <property type="entry name" value="YlcI_YnfO_N"/>
    <property type="match status" value="1"/>
</dbReference>
<dbReference type="Gene3D" id="1.20.890.30">
    <property type="entry name" value="VCA0319-like"/>
    <property type="match status" value="1"/>
</dbReference>
<dbReference type="Gene3D" id="1.10.1220.10">
    <property type="entry name" value="Met repressor-like"/>
    <property type="match status" value="1"/>
</dbReference>
<keyword evidence="1" id="KW-1277">Toxin-antitoxin system</keyword>
<dbReference type="PANTHER" id="PTHR35401:SF2">
    <property type="entry name" value="ABC-TYPE TRANSPORT SYSTEM"/>
    <property type="match status" value="1"/>
</dbReference>
<organism evidence="3 4">
    <name type="scientific">Brasilonema sennae CENA114</name>
    <dbReference type="NCBI Taxonomy" id="415709"/>
    <lineage>
        <taxon>Bacteria</taxon>
        <taxon>Bacillati</taxon>
        <taxon>Cyanobacteriota</taxon>
        <taxon>Cyanophyceae</taxon>
        <taxon>Nostocales</taxon>
        <taxon>Scytonemataceae</taxon>
        <taxon>Brasilonema</taxon>
        <taxon>Bromeliae group (in: Brasilonema)</taxon>
    </lineage>
</organism>
<dbReference type="InterPro" id="IPR013321">
    <property type="entry name" value="Arc_rbn_hlx_hlx"/>
</dbReference>
<proteinExistence type="inferred from homology"/>